<keyword evidence="3" id="KW-1185">Reference proteome</keyword>
<dbReference type="OrthoDB" id="283474at2"/>
<evidence type="ECO:0008006" key="4">
    <source>
        <dbReference type="Google" id="ProtNLM"/>
    </source>
</evidence>
<dbReference type="HOGENOM" id="CLU_1233531_0_0_10"/>
<keyword evidence="1" id="KW-1133">Transmembrane helix</keyword>
<dbReference type="PROSITE" id="PS51257">
    <property type="entry name" value="PROKAR_LIPOPROTEIN"/>
    <property type="match status" value="1"/>
</dbReference>
<proteinExistence type="predicted"/>
<name>I4AJQ9_BERLS</name>
<dbReference type="eggNOG" id="ENOG5032TD0">
    <property type="taxonomic scope" value="Bacteria"/>
</dbReference>
<reference evidence="3" key="1">
    <citation type="submission" date="2012-06" db="EMBL/GenBank/DDBJ databases">
        <title>The complete genome of Flexibacter litoralis DSM 6794.</title>
        <authorList>
            <person name="Lucas S."/>
            <person name="Copeland A."/>
            <person name="Lapidus A."/>
            <person name="Glavina del Rio T."/>
            <person name="Dalin E."/>
            <person name="Tice H."/>
            <person name="Bruce D."/>
            <person name="Goodwin L."/>
            <person name="Pitluck S."/>
            <person name="Peters L."/>
            <person name="Ovchinnikova G."/>
            <person name="Lu M."/>
            <person name="Kyrpides N."/>
            <person name="Mavromatis K."/>
            <person name="Ivanova N."/>
            <person name="Brettin T."/>
            <person name="Detter J.C."/>
            <person name="Han C."/>
            <person name="Larimer F."/>
            <person name="Land M."/>
            <person name="Hauser L."/>
            <person name="Markowitz V."/>
            <person name="Cheng J.-F."/>
            <person name="Hugenholtz P."/>
            <person name="Woyke T."/>
            <person name="Wu D."/>
            <person name="Spring S."/>
            <person name="Lang E."/>
            <person name="Kopitz M."/>
            <person name="Brambilla E."/>
            <person name="Klenk H.-P."/>
            <person name="Eisen J.A."/>
        </authorList>
    </citation>
    <scope>NUCLEOTIDE SEQUENCE [LARGE SCALE GENOMIC DNA]</scope>
    <source>
        <strain evidence="3">ATCC 23117 / DSM 6794 / NBRC 15988 / NCIMB 1366 / Sio-4</strain>
    </source>
</reference>
<protein>
    <recommendedName>
        <fullName evidence="4">DUF3124 domain-containing protein</fullName>
    </recommendedName>
</protein>
<dbReference type="Proteomes" id="UP000006054">
    <property type="component" value="Chromosome"/>
</dbReference>
<evidence type="ECO:0000313" key="3">
    <source>
        <dbReference type="Proteomes" id="UP000006054"/>
    </source>
</evidence>
<accession>I4AJQ9</accession>
<dbReference type="EMBL" id="CP003345">
    <property type="protein sequence ID" value="AFM04194.1"/>
    <property type="molecule type" value="Genomic_DNA"/>
</dbReference>
<organism evidence="2 3">
    <name type="scientific">Bernardetia litoralis (strain ATCC 23117 / DSM 6794 / NBRC 15988 / NCIMB 1366 / Fx l1 / Sio-4)</name>
    <name type="common">Flexibacter litoralis</name>
    <dbReference type="NCBI Taxonomy" id="880071"/>
    <lineage>
        <taxon>Bacteria</taxon>
        <taxon>Pseudomonadati</taxon>
        <taxon>Bacteroidota</taxon>
        <taxon>Cytophagia</taxon>
        <taxon>Cytophagales</taxon>
        <taxon>Bernardetiaceae</taxon>
        <taxon>Bernardetia</taxon>
    </lineage>
</organism>
<evidence type="ECO:0000313" key="2">
    <source>
        <dbReference type="EMBL" id="AFM04194.1"/>
    </source>
</evidence>
<sequence precursor="true">MLKKNSPFLSIFFILCIGFVNLFLFSSCEQGSNEFISQSNTETTYTDEDLNYIKELNSKSLIKLTSIKDKNSLSSNTFPSQELKDSLAFGQLLYIPVYSEIYSIGHHRTERLSSTLSIRNVNPDGELYITRLEYYDTEGNILKEIKAAELPIKVNSLETKNHVIAMYDDRGGVGANFILEWRSSKPIVAPMVETIMISTESNWGLSFTATSKTIENYGRILRPY</sequence>
<feature type="transmembrane region" description="Helical" evidence="1">
    <location>
        <begin position="7"/>
        <end position="25"/>
    </location>
</feature>
<dbReference type="InterPro" id="IPR021471">
    <property type="entry name" value="DUF3124"/>
</dbReference>
<keyword evidence="1" id="KW-0472">Membrane</keyword>
<gene>
    <name evidence="2" type="ordered locus">Fleli_1796</name>
</gene>
<dbReference type="Pfam" id="PF11322">
    <property type="entry name" value="DUF3124"/>
    <property type="match status" value="1"/>
</dbReference>
<evidence type="ECO:0000256" key="1">
    <source>
        <dbReference type="SAM" id="Phobius"/>
    </source>
</evidence>
<dbReference type="STRING" id="880071.Fleli_1796"/>
<keyword evidence="1" id="KW-0812">Transmembrane</keyword>
<dbReference type="RefSeq" id="WP_014797646.1">
    <property type="nucleotide sequence ID" value="NC_018018.1"/>
</dbReference>
<dbReference type="KEGG" id="fli:Fleli_1796"/>
<dbReference type="AlphaFoldDB" id="I4AJQ9"/>